<comment type="similarity">
    <text evidence="2">Belongs to the glycosyltransferase 31 family.</text>
</comment>
<dbReference type="InterPro" id="IPR003378">
    <property type="entry name" value="Fringe-like_glycosylTrfase"/>
</dbReference>
<evidence type="ECO:0000256" key="10">
    <source>
        <dbReference type="SAM" id="MobiDB-lite"/>
    </source>
</evidence>
<dbReference type="GeneTree" id="ENSGT00940000158717"/>
<name>U3I3N5_ANAPP</name>
<keyword evidence="8" id="KW-0472">Membrane</keyword>
<evidence type="ECO:0000256" key="8">
    <source>
        <dbReference type="ARBA" id="ARBA00023136"/>
    </source>
</evidence>
<dbReference type="AlphaFoldDB" id="U3I3N5"/>
<keyword evidence="7" id="KW-1133">Transmembrane helix</keyword>
<dbReference type="GO" id="GO:0016757">
    <property type="term" value="F:glycosyltransferase activity"/>
    <property type="evidence" value="ECO:0007669"/>
    <property type="project" value="UniProtKB-KW"/>
</dbReference>
<keyword evidence="11" id="KW-0732">Signal</keyword>
<reference evidence="13" key="3">
    <citation type="submission" date="2025-09" db="UniProtKB">
        <authorList>
            <consortium name="Ensembl"/>
        </authorList>
    </citation>
    <scope>IDENTIFICATION</scope>
</reference>
<evidence type="ECO:0000313" key="14">
    <source>
        <dbReference type="Proteomes" id="UP000016666"/>
    </source>
</evidence>
<evidence type="ECO:0000256" key="6">
    <source>
        <dbReference type="ARBA" id="ARBA00022968"/>
    </source>
</evidence>
<feature type="chain" id="PRO_5019792098" evidence="11">
    <location>
        <begin position="26"/>
        <end position="414"/>
    </location>
</feature>
<keyword evidence="4" id="KW-0808">Transferase</keyword>
<evidence type="ECO:0000256" key="1">
    <source>
        <dbReference type="ARBA" id="ARBA00004606"/>
    </source>
</evidence>
<dbReference type="Pfam" id="PF02434">
    <property type="entry name" value="Fringe"/>
    <property type="match status" value="1"/>
</dbReference>
<evidence type="ECO:0000259" key="12">
    <source>
        <dbReference type="Pfam" id="PF02434"/>
    </source>
</evidence>
<evidence type="ECO:0000256" key="3">
    <source>
        <dbReference type="ARBA" id="ARBA00022676"/>
    </source>
</evidence>
<dbReference type="Ensembl" id="ENSAPLT00000002433.2">
    <property type="protein sequence ID" value="ENSAPLP00000001856.2"/>
    <property type="gene ID" value="ENSAPLG00000002412.2"/>
</dbReference>
<feature type="domain" description="Fringe-like glycosyltransferase" evidence="12">
    <location>
        <begin position="93"/>
        <end position="238"/>
    </location>
</feature>
<feature type="region of interest" description="Disordered" evidence="10">
    <location>
        <begin position="225"/>
        <end position="244"/>
    </location>
</feature>
<feature type="compositionally biased region" description="Pro residues" evidence="10">
    <location>
        <begin position="264"/>
        <end position="276"/>
    </location>
</feature>
<dbReference type="Proteomes" id="UP000016666">
    <property type="component" value="Unassembled WGS sequence"/>
</dbReference>
<evidence type="ECO:0000256" key="11">
    <source>
        <dbReference type="SAM" id="SignalP"/>
    </source>
</evidence>
<feature type="compositionally biased region" description="Basic and acidic residues" evidence="10">
    <location>
        <begin position="225"/>
        <end position="243"/>
    </location>
</feature>
<sequence>MLKSCGRKLLLSLVGSMFTCLLVLMVEPPGRPGLARGEAGGAQRALQSLGAAGQAAQGSGGLRSFADYFGRLSRARREVPAAPPSPPRPPAEDISPRDVFIAVKTTKKFHKARLELLLDTWISRNRDMTFIFTDGEDEELKKQARNVINTNCSAAHSRQALSCKMAVEYDKFIESGRKWFCHVDDDNYVNVRMLVKLLSSYPHTQDIYIGKPSLDRPIQATERISENKMRGPLHEHGGEDPPARRLHHRLHHRVRAGRQAHPEQPLPLAPGEPPPGAQDGDPQTGDTKLRHVRKQTQLHPHEGSLLRRGGPIQVPLRALPAVPRHAVVPRQRGVLGRRVSQPRPESPRYPTGVRDLACVCAAVLALRPAVVAVVLHSVCVLKAAVRPLVPCPACPAARPRCPLRDGGHGRVLST</sequence>
<evidence type="ECO:0000313" key="13">
    <source>
        <dbReference type="Ensembl" id="ENSAPLP00000001856.2"/>
    </source>
</evidence>
<dbReference type="Gene3D" id="3.90.550.50">
    <property type="match status" value="1"/>
</dbReference>
<reference evidence="13" key="2">
    <citation type="submission" date="2025-08" db="UniProtKB">
        <authorList>
            <consortium name="Ensembl"/>
        </authorList>
    </citation>
    <scope>IDENTIFICATION</scope>
</reference>
<dbReference type="GO" id="GO:0016020">
    <property type="term" value="C:membrane"/>
    <property type="evidence" value="ECO:0007669"/>
    <property type="project" value="UniProtKB-SubCell"/>
</dbReference>
<proteinExistence type="inferred from homology"/>
<keyword evidence="6" id="KW-0735">Signal-anchor</keyword>
<evidence type="ECO:0000256" key="4">
    <source>
        <dbReference type="ARBA" id="ARBA00022679"/>
    </source>
</evidence>
<feature type="signal peptide" evidence="11">
    <location>
        <begin position="1"/>
        <end position="25"/>
    </location>
</feature>
<evidence type="ECO:0000256" key="9">
    <source>
        <dbReference type="ARBA" id="ARBA00037847"/>
    </source>
</evidence>
<keyword evidence="14" id="KW-1185">Reference proteome</keyword>
<organism evidence="13 14">
    <name type="scientific">Anas platyrhynchos platyrhynchos</name>
    <name type="common">Northern mallard</name>
    <dbReference type="NCBI Taxonomy" id="8840"/>
    <lineage>
        <taxon>Eukaryota</taxon>
        <taxon>Metazoa</taxon>
        <taxon>Chordata</taxon>
        <taxon>Craniata</taxon>
        <taxon>Vertebrata</taxon>
        <taxon>Euteleostomi</taxon>
        <taxon>Archelosauria</taxon>
        <taxon>Archosauria</taxon>
        <taxon>Dinosauria</taxon>
        <taxon>Saurischia</taxon>
        <taxon>Theropoda</taxon>
        <taxon>Coelurosauria</taxon>
        <taxon>Aves</taxon>
        <taxon>Neognathae</taxon>
        <taxon>Galloanserae</taxon>
        <taxon>Anseriformes</taxon>
        <taxon>Anatidae</taxon>
        <taxon>Anatinae</taxon>
        <taxon>Anas</taxon>
    </lineage>
</organism>
<keyword evidence="3" id="KW-0328">Glycosyltransferase</keyword>
<accession>U3I3N5</accession>
<feature type="region of interest" description="Disordered" evidence="10">
    <location>
        <begin position="253"/>
        <end position="308"/>
    </location>
</feature>
<dbReference type="PANTHER" id="PTHR10811">
    <property type="entry name" value="FRINGE-RELATED"/>
    <property type="match status" value="1"/>
</dbReference>
<evidence type="ECO:0000256" key="2">
    <source>
        <dbReference type="ARBA" id="ARBA00008661"/>
    </source>
</evidence>
<keyword evidence="5" id="KW-0812">Transmembrane</keyword>
<dbReference type="HOGENOM" id="CLU_056611_1_0_1"/>
<gene>
    <name evidence="13" type="primary">LFNG</name>
</gene>
<reference evidence="14" key="1">
    <citation type="submission" date="2017-10" db="EMBL/GenBank/DDBJ databases">
        <title>A new Pekin duck reference genome.</title>
        <authorList>
            <person name="Hou Z.-C."/>
            <person name="Zhou Z.-K."/>
            <person name="Zhu F."/>
            <person name="Hou S.-S."/>
        </authorList>
    </citation>
    <scope>NUCLEOTIDE SEQUENCE [LARGE SCALE GENOMIC DNA]</scope>
</reference>
<dbReference type="GO" id="GO:0012505">
    <property type="term" value="C:endomembrane system"/>
    <property type="evidence" value="ECO:0007669"/>
    <property type="project" value="UniProtKB-SubCell"/>
</dbReference>
<comment type="subcellular location">
    <subcellularLocation>
        <location evidence="9">Endomembrane system</location>
        <topology evidence="9">Single-pass membrane protein</topology>
    </subcellularLocation>
    <subcellularLocation>
        <location evidence="1">Membrane</location>
        <topology evidence="1">Single-pass type II membrane protein</topology>
    </subcellularLocation>
</comment>
<evidence type="ECO:0000256" key="7">
    <source>
        <dbReference type="ARBA" id="ARBA00022989"/>
    </source>
</evidence>
<protein>
    <submittedName>
        <fullName evidence="13">LFNG O-fucosylpeptide 3-beta-N-acetylglucosaminyltransferase</fullName>
    </submittedName>
</protein>
<evidence type="ECO:0000256" key="5">
    <source>
        <dbReference type="ARBA" id="ARBA00022692"/>
    </source>
</evidence>